<feature type="compositionally biased region" description="Pro residues" evidence="1">
    <location>
        <begin position="72"/>
        <end position="84"/>
    </location>
</feature>
<reference evidence="2 3" key="1">
    <citation type="journal article" date="2014" name="Genome Biol. Evol.">
        <title>The genome of the myxosporean Thelohanellus kitauei shows adaptations to nutrient acquisition within its fish host.</title>
        <authorList>
            <person name="Yang Y."/>
            <person name="Xiong J."/>
            <person name="Zhou Z."/>
            <person name="Huo F."/>
            <person name="Miao W."/>
            <person name="Ran C."/>
            <person name="Liu Y."/>
            <person name="Zhang J."/>
            <person name="Feng J."/>
            <person name="Wang M."/>
            <person name="Wang M."/>
            <person name="Wang L."/>
            <person name="Yao B."/>
        </authorList>
    </citation>
    <scope>NUCLEOTIDE SEQUENCE [LARGE SCALE GENOMIC DNA]</scope>
    <source>
        <strain evidence="2">Wuqing</strain>
    </source>
</reference>
<protein>
    <submittedName>
        <fullName evidence="2">Uncharacterized protein</fullName>
    </submittedName>
</protein>
<name>A0A0C2M8E4_THEKT</name>
<proteinExistence type="predicted"/>
<dbReference type="EMBL" id="JWZT01005557">
    <property type="protein sequence ID" value="KII60589.1"/>
    <property type="molecule type" value="Genomic_DNA"/>
</dbReference>
<sequence length="188" mass="21003">MSFIEFMKFFNNVVSQEEDTPPASESSEDIPVTIPSKRRRTVPPTPKLPFASPRIFSDVAVNPEAQKNRPKGPGPPPPKPPRLFLPPLSESLDQPEDVTGKIYHKIEIRKGLGLVDYPTETTPQSSGQATGEVSEAEQTQEPIYAEMIINNKEGKKNISFIELQMKLETTSTERLISSELEVSFNCFE</sequence>
<gene>
    <name evidence="2" type="ORF">RF11_11472</name>
</gene>
<dbReference type="AlphaFoldDB" id="A0A0C2M8E4"/>
<evidence type="ECO:0000313" key="3">
    <source>
        <dbReference type="Proteomes" id="UP000031668"/>
    </source>
</evidence>
<dbReference type="Proteomes" id="UP000031668">
    <property type="component" value="Unassembled WGS sequence"/>
</dbReference>
<comment type="caution">
    <text evidence="2">The sequence shown here is derived from an EMBL/GenBank/DDBJ whole genome shotgun (WGS) entry which is preliminary data.</text>
</comment>
<accession>A0A0C2M8E4</accession>
<evidence type="ECO:0000256" key="1">
    <source>
        <dbReference type="SAM" id="MobiDB-lite"/>
    </source>
</evidence>
<evidence type="ECO:0000313" key="2">
    <source>
        <dbReference type="EMBL" id="KII60589.1"/>
    </source>
</evidence>
<feature type="region of interest" description="Disordered" evidence="1">
    <location>
        <begin position="15"/>
        <end position="94"/>
    </location>
</feature>
<organism evidence="2 3">
    <name type="scientific">Thelohanellus kitauei</name>
    <name type="common">Myxosporean</name>
    <dbReference type="NCBI Taxonomy" id="669202"/>
    <lineage>
        <taxon>Eukaryota</taxon>
        <taxon>Metazoa</taxon>
        <taxon>Cnidaria</taxon>
        <taxon>Myxozoa</taxon>
        <taxon>Myxosporea</taxon>
        <taxon>Bivalvulida</taxon>
        <taxon>Platysporina</taxon>
        <taxon>Myxobolidae</taxon>
        <taxon>Thelohanellus</taxon>
    </lineage>
</organism>
<keyword evidence="3" id="KW-1185">Reference proteome</keyword>